<dbReference type="AlphaFoldDB" id="A0A383AK26"/>
<protein>
    <submittedName>
        <fullName evidence="1">Uncharacterized protein</fullName>
    </submittedName>
</protein>
<evidence type="ECO:0000313" key="1">
    <source>
        <dbReference type="EMBL" id="SVE08187.1"/>
    </source>
</evidence>
<organism evidence="1">
    <name type="scientific">marine metagenome</name>
    <dbReference type="NCBI Taxonomy" id="408172"/>
    <lineage>
        <taxon>unclassified sequences</taxon>
        <taxon>metagenomes</taxon>
        <taxon>ecological metagenomes</taxon>
    </lineage>
</organism>
<dbReference type="InterPro" id="IPR027417">
    <property type="entry name" value="P-loop_NTPase"/>
</dbReference>
<sequence>VEQQVPKISTGTDLIIVSGMSGSGKSIVLHALED</sequence>
<reference evidence="1" key="1">
    <citation type="submission" date="2018-05" db="EMBL/GenBank/DDBJ databases">
        <authorList>
            <person name="Lanie J.A."/>
            <person name="Ng W.-L."/>
            <person name="Kazmierczak K.M."/>
            <person name="Andrzejewski T.M."/>
            <person name="Davidsen T.M."/>
            <person name="Wayne K.J."/>
            <person name="Tettelin H."/>
            <person name="Glass J.I."/>
            <person name="Rusch D."/>
            <person name="Podicherti R."/>
            <person name="Tsui H.-C.T."/>
            <person name="Winkler M.E."/>
        </authorList>
    </citation>
    <scope>NUCLEOTIDE SEQUENCE</scope>
</reference>
<gene>
    <name evidence="1" type="ORF">METZ01_LOCUS461041</name>
</gene>
<name>A0A383AK26_9ZZZZ</name>
<accession>A0A383AK26</accession>
<dbReference type="SUPFAM" id="SSF52540">
    <property type="entry name" value="P-loop containing nucleoside triphosphate hydrolases"/>
    <property type="match status" value="1"/>
</dbReference>
<proteinExistence type="predicted"/>
<feature type="non-terminal residue" evidence="1">
    <location>
        <position position="34"/>
    </location>
</feature>
<feature type="non-terminal residue" evidence="1">
    <location>
        <position position="1"/>
    </location>
</feature>
<dbReference type="EMBL" id="UINC01192847">
    <property type="protein sequence ID" value="SVE08187.1"/>
    <property type="molecule type" value="Genomic_DNA"/>
</dbReference>